<protein>
    <submittedName>
        <fullName evidence="8">Cytochrome b</fullName>
    </submittedName>
</protein>
<evidence type="ECO:0000259" key="7">
    <source>
        <dbReference type="Pfam" id="PF01292"/>
    </source>
</evidence>
<dbReference type="Gene3D" id="1.20.950.20">
    <property type="entry name" value="Transmembrane di-heme cytochromes, Chain C"/>
    <property type="match status" value="1"/>
</dbReference>
<sequence>MRKIKVWDPFVRIFHWSLVILFGANALIVDDDGKLHIWIGYAVLGLVLLRMAWGVVGTRYARFSSFPPSLEAAKGQLMDIATGRRREHAGHTPLGAWMIYNLLIALLVICVSGYLMTTDMFWGKEWPEELHEFAVAWAEISVVLHIAAVVFESRRLGTNLPRAMVTGYKEVHSEQTSDP</sequence>
<feature type="transmembrane region" description="Helical" evidence="6">
    <location>
        <begin position="35"/>
        <end position="56"/>
    </location>
</feature>
<dbReference type="OrthoDB" id="196472at2"/>
<gene>
    <name evidence="8" type="ORF">SAMN05216236_103126</name>
</gene>
<evidence type="ECO:0000256" key="4">
    <source>
        <dbReference type="ARBA" id="ARBA00022989"/>
    </source>
</evidence>
<dbReference type="Proteomes" id="UP000182466">
    <property type="component" value="Unassembled WGS sequence"/>
</dbReference>
<dbReference type="EMBL" id="FPAW01000003">
    <property type="protein sequence ID" value="SFT55771.1"/>
    <property type="molecule type" value="Genomic_DNA"/>
</dbReference>
<feature type="domain" description="Cytochrome b561 bacterial/Ni-hydrogenase" evidence="7">
    <location>
        <begin position="6"/>
        <end position="167"/>
    </location>
</feature>
<comment type="subcellular location">
    <subcellularLocation>
        <location evidence="1">Cell membrane</location>
        <topology evidence="1">Multi-pass membrane protein</topology>
    </subcellularLocation>
</comment>
<dbReference type="PANTHER" id="PTHR30485:SF2">
    <property type="entry name" value="BLL0597 PROTEIN"/>
    <property type="match status" value="1"/>
</dbReference>
<feature type="transmembrane region" description="Helical" evidence="6">
    <location>
        <begin position="12"/>
        <end position="29"/>
    </location>
</feature>
<evidence type="ECO:0000256" key="5">
    <source>
        <dbReference type="ARBA" id="ARBA00023136"/>
    </source>
</evidence>
<keyword evidence="2" id="KW-1003">Cell membrane</keyword>
<organism evidence="8 9">
    <name type="scientific">Sedimentitalea nanhaiensis</name>
    <dbReference type="NCBI Taxonomy" id="999627"/>
    <lineage>
        <taxon>Bacteria</taxon>
        <taxon>Pseudomonadati</taxon>
        <taxon>Pseudomonadota</taxon>
        <taxon>Alphaproteobacteria</taxon>
        <taxon>Rhodobacterales</taxon>
        <taxon>Paracoccaceae</taxon>
        <taxon>Sedimentitalea</taxon>
    </lineage>
</organism>
<dbReference type="Pfam" id="PF01292">
    <property type="entry name" value="Ni_hydr_CYTB"/>
    <property type="match status" value="1"/>
</dbReference>
<evidence type="ECO:0000313" key="9">
    <source>
        <dbReference type="Proteomes" id="UP000182466"/>
    </source>
</evidence>
<reference evidence="8 9" key="1">
    <citation type="submission" date="2016-10" db="EMBL/GenBank/DDBJ databases">
        <authorList>
            <person name="de Groot N.N."/>
        </authorList>
    </citation>
    <scope>NUCLEOTIDE SEQUENCE [LARGE SCALE GENOMIC DNA]</scope>
    <source>
        <strain evidence="8 9">CGMCC 1.10959</strain>
    </source>
</reference>
<proteinExistence type="predicted"/>
<feature type="transmembrane region" description="Helical" evidence="6">
    <location>
        <begin position="134"/>
        <end position="151"/>
    </location>
</feature>
<evidence type="ECO:0000256" key="2">
    <source>
        <dbReference type="ARBA" id="ARBA00022475"/>
    </source>
</evidence>
<dbReference type="GO" id="GO:0020037">
    <property type="term" value="F:heme binding"/>
    <property type="evidence" value="ECO:0007669"/>
    <property type="project" value="TreeGrafter"/>
</dbReference>
<keyword evidence="5 6" id="KW-0472">Membrane</keyword>
<dbReference type="GO" id="GO:0005886">
    <property type="term" value="C:plasma membrane"/>
    <property type="evidence" value="ECO:0007669"/>
    <property type="project" value="UniProtKB-SubCell"/>
</dbReference>
<dbReference type="InterPro" id="IPR016174">
    <property type="entry name" value="Di-haem_cyt_TM"/>
</dbReference>
<dbReference type="InterPro" id="IPR051542">
    <property type="entry name" value="Hydrogenase_cytochrome"/>
</dbReference>
<dbReference type="SUPFAM" id="SSF81342">
    <property type="entry name" value="Transmembrane di-heme cytochromes"/>
    <property type="match status" value="1"/>
</dbReference>
<evidence type="ECO:0000313" key="8">
    <source>
        <dbReference type="EMBL" id="SFT55771.1"/>
    </source>
</evidence>
<dbReference type="GO" id="GO:0022904">
    <property type="term" value="P:respiratory electron transport chain"/>
    <property type="evidence" value="ECO:0007669"/>
    <property type="project" value="InterPro"/>
</dbReference>
<feature type="transmembrane region" description="Helical" evidence="6">
    <location>
        <begin position="94"/>
        <end position="114"/>
    </location>
</feature>
<keyword evidence="9" id="KW-1185">Reference proteome</keyword>
<accession>A0A1I6Z018</accession>
<dbReference type="GO" id="GO:0009055">
    <property type="term" value="F:electron transfer activity"/>
    <property type="evidence" value="ECO:0007669"/>
    <property type="project" value="InterPro"/>
</dbReference>
<dbReference type="InterPro" id="IPR011577">
    <property type="entry name" value="Cyt_b561_bac/Ni-Hgenase"/>
</dbReference>
<dbReference type="STRING" id="999627.SAMN05216236_103126"/>
<dbReference type="eggNOG" id="COG3658">
    <property type="taxonomic scope" value="Bacteria"/>
</dbReference>
<keyword evidence="4 6" id="KW-1133">Transmembrane helix</keyword>
<keyword evidence="3 6" id="KW-0812">Transmembrane</keyword>
<dbReference type="RefSeq" id="WP_027262472.1">
    <property type="nucleotide sequence ID" value="NZ_FPAW01000003.1"/>
</dbReference>
<evidence type="ECO:0000256" key="1">
    <source>
        <dbReference type="ARBA" id="ARBA00004651"/>
    </source>
</evidence>
<evidence type="ECO:0000256" key="6">
    <source>
        <dbReference type="SAM" id="Phobius"/>
    </source>
</evidence>
<evidence type="ECO:0000256" key="3">
    <source>
        <dbReference type="ARBA" id="ARBA00022692"/>
    </source>
</evidence>
<name>A0A1I6Z018_9RHOB</name>
<dbReference type="AlphaFoldDB" id="A0A1I6Z018"/>
<dbReference type="PANTHER" id="PTHR30485">
    <property type="entry name" value="NI/FE-HYDROGENASE 1 B-TYPE CYTOCHROME SUBUNIT"/>
    <property type="match status" value="1"/>
</dbReference>